<proteinExistence type="predicted"/>
<evidence type="ECO:0000256" key="1">
    <source>
        <dbReference type="ARBA" id="ARBA00004141"/>
    </source>
</evidence>
<feature type="transmembrane region" description="Helical" evidence="5">
    <location>
        <begin position="146"/>
        <end position="165"/>
    </location>
</feature>
<feature type="transmembrane region" description="Helical" evidence="5">
    <location>
        <begin position="211"/>
        <end position="229"/>
    </location>
</feature>
<feature type="transmembrane region" description="Helical" evidence="5">
    <location>
        <begin position="59"/>
        <end position="82"/>
    </location>
</feature>
<feature type="transmembrane region" description="Helical" evidence="5">
    <location>
        <begin position="25"/>
        <end position="47"/>
    </location>
</feature>
<reference evidence="7" key="1">
    <citation type="submission" date="2021-04" db="EMBL/GenBank/DDBJ databases">
        <title>Genome based classification of Actinospica acidithermotolerans sp. nov., an actinobacterium isolated from an Indonesian hot spring.</title>
        <authorList>
            <person name="Kusuma A.B."/>
            <person name="Putra K.E."/>
            <person name="Nafisah S."/>
            <person name="Loh J."/>
            <person name="Nouioui I."/>
            <person name="Goodfellow M."/>
        </authorList>
    </citation>
    <scope>NUCLEOTIDE SEQUENCE</scope>
    <source>
        <strain evidence="7">CSCA 57</strain>
    </source>
</reference>
<dbReference type="PANTHER" id="PTHR42770">
    <property type="entry name" value="AMINO ACID TRANSPORTER-RELATED"/>
    <property type="match status" value="1"/>
</dbReference>
<dbReference type="RefSeq" id="WP_212533176.1">
    <property type="nucleotide sequence ID" value="NZ_JAGSOG010000322.1"/>
</dbReference>
<feature type="transmembrane region" description="Helical" evidence="5">
    <location>
        <begin position="452"/>
        <end position="472"/>
    </location>
</feature>
<feature type="transmembrane region" description="Helical" evidence="5">
    <location>
        <begin position="423"/>
        <end position="446"/>
    </location>
</feature>
<keyword evidence="2 5" id="KW-0812">Transmembrane</keyword>
<keyword evidence="4 5" id="KW-0472">Membrane</keyword>
<feature type="transmembrane region" description="Helical" evidence="5">
    <location>
        <begin position="353"/>
        <end position="371"/>
    </location>
</feature>
<dbReference type="AlphaFoldDB" id="A0A941IRF0"/>
<dbReference type="PIRSF" id="PIRSF006060">
    <property type="entry name" value="AA_transporter"/>
    <property type="match status" value="1"/>
</dbReference>
<gene>
    <name evidence="7" type="ORF">KDL01_35985</name>
</gene>
<comment type="subcellular location">
    <subcellularLocation>
        <location evidence="1">Membrane</location>
        <topology evidence="1">Multi-pass membrane protein</topology>
    </subcellularLocation>
</comment>
<comment type="caution">
    <text evidence="7">The sequence shown here is derived from an EMBL/GenBank/DDBJ whole genome shotgun (WGS) entry which is preliminary data.</text>
</comment>
<dbReference type="InterPro" id="IPR050367">
    <property type="entry name" value="APC_superfamily"/>
</dbReference>
<evidence type="ECO:0000313" key="8">
    <source>
        <dbReference type="Proteomes" id="UP000675781"/>
    </source>
</evidence>
<feature type="transmembrane region" description="Helical" evidence="5">
    <location>
        <begin position="103"/>
        <end position="126"/>
    </location>
</feature>
<evidence type="ECO:0000256" key="5">
    <source>
        <dbReference type="SAM" id="Phobius"/>
    </source>
</evidence>
<accession>A0A941IRF0</accession>
<sequence length="499" mass="51539">MDTHHPERGDAHTNRLAGSLKLVDAIAQSVGVMGPVFSIAFLVPLLVGLNASGSGAGTAAPLAVLIAAIGVLGLGWIVAQYARRIHAAGSLYDYVTDGLGQRVGAAAGLLYYVGILVLGVGILVMIGGTIHDTLQAEFNITPLPETVWDLILLVGLAAVLYLGVALSTRAQLTLALISLTVVLIFAVYVIVKLGSANHVDEAFKPSSSPQGLRGVLFGVLYGVLLFTGFETAANLGEETAHPKRDIPRAVLTSVVAVAGFYIIASYAQVAGYHFSLDALGKNSGAPLFGLAGPVSDGGFGSVAVRRLLELVVVFDMIAVLIGCATAASRGLFAMARDKRLPAPLARISARRGTPLTAAAVVVLCHLVVIVLTESWNGLFAQAGLPHYVAVFSWGSTFGGFALAMIYLLMSVGALRGLRDHSRLWAVYLACAVGIVVTGAAIFGSFYHVTAPVIYAPYAALVLLLLGLVLAYVRAGAATNFADTLDAAPAPSAGSVAAAE</sequence>
<dbReference type="Pfam" id="PF00324">
    <property type="entry name" value="AA_permease"/>
    <property type="match status" value="1"/>
</dbReference>
<evidence type="ECO:0000256" key="3">
    <source>
        <dbReference type="ARBA" id="ARBA00022989"/>
    </source>
</evidence>
<evidence type="ECO:0000259" key="6">
    <source>
        <dbReference type="Pfam" id="PF00324"/>
    </source>
</evidence>
<feature type="domain" description="Amino acid permease/ SLC12A" evidence="6">
    <location>
        <begin position="33"/>
        <end position="457"/>
    </location>
</feature>
<name>A0A941IRF0_9ACTN</name>
<dbReference type="PANTHER" id="PTHR42770:SF16">
    <property type="entry name" value="AMINO ACID PERMEASE"/>
    <property type="match status" value="1"/>
</dbReference>
<evidence type="ECO:0000256" key="2">
    <source>
        <dbReference type="ARBA" id="ARBA00022692"/>
    </source>
</evidence>
<protein>
    <submittedName>
        <fullName evidence="7">APC family permease</fullName>
    </submittedName>
</protein>
<feature type="transmembrane region" description="Helical" evidence="5">
    <location>
        <begin position="249"/>
        <end position="269"/>
    </location>
</feature>
<feature type="transmembrane region" description="Helical" evidence="5">
    <location>
        <begin position="172"/>
        <end position="191"/>
    </location>
</feature>
<keyword evidence="8" id="KW-1185">Reference proteome</keyword>
<feature type="transmembrane region" description="Helical" evidence="5">
    <location>
        <begin position="310"/>
        <end position="332"/>
    </location>
</feature>
<dbReference type="GO" id="GO:0016020">
    <property type="term" value="C:membrane"/>
    <property type="evidence" value="ECO:0007669"/>
    <property type="project" value="UniProtKB-SubCell"/>
</dbReference>
<dbReference type="Gene3D" id="1.20.1740.10">
    <property type="entry name" value="Amino acid/polyamine transporter I"/>
    <property type="match status" value="1"/>
</dbReference>
<organism evidence="7 8">
    <name type="scientific">Actinospica durhamensis</name>
    <dbReference type="NCBI Taxonomy" id="1508375"/>
    <lineage>
        <taxon>Bacteria</taxon>
        <taxon>Bacillati</taxon>
        <taxon>Actinomycetota</taxon>
        <taxon>Actinomycetes</taxon>
        <taxon>Catenulisporales</taxon>
        <taxon>Actinospicaceae</taxon>
        <taxon>Actinospica</taxon>
    </lineage>
</organism>
<dbReference type="EMBL" id="JAGSOG010000322">
    <property type="protein sequence ID" value="MBR7838725.1"/>
    <property type="molecule type" value="Genomic_DNA"/>
</dbReference>
<feature type="transmembrane region" description="Helical" evidence="5">
    <location>
        <begin position="391"/>
        <end position="411"/>
    </location>
</feature>
<keyword evidence="3 5" id="KW-1133">Transmembrane helix</keyword>
<evidence type="ECO:0000313" key="7">
    <source>
        <dbReference type="EMBL" id="MBR7838725.1"/>
    </source>
</evidence>
<evidence type="ECO:0000256" key="4">
    <source>
        <dbReference type="ARBA" id="ARBA00023136"/>
    </source>
</evidence>
<dbReference type="Proteomes" id="UP000675781">
    <property type="component" value="Unassembled WGS sequence"/>
</dbReference>
<dbReference type="InterPro" id="IPR004841">
    <property type="entry name" value="AA-permease/SLC12A_dom"/>
</dbReference>
<dbReference type="GO" id="GO:0055085">
    <property type="term" value="P:transmembrane transport"/>
    <property type="evidence" value="ECO:0007669"/>
    <property type="project" value="InterPro"/>
</dbReference>